<sequence length="44" mass="4757">DVARCAKKGEKAGSASVSGALRKKYFEIRGFYEVQSASSIASFR</sequence>
<dbReference type="Proteomes" id="UP000265520">
    <property type="component" value="Unassembled WGS sequence"/>
</dbReference>
<keyword evidence="2" id="KW-1185">Reference proteome</keyword>
<protein>
    <submittedName>
        <fullName evidence="1">Uncharacterized protein</fullName>
    </submittedName>
</protein>
<dbReference type="EMBL" id="LXQA010521931">
    <property type="protein sequence ID" value="MCI56993.1"/>
    <property type="molecule type" value="Genomic_DNA"/>
</dbReference>
<dbReference type="AlphaFoldDB" id="A0A392T7B3"/>
<evidence type="ECO:0000313" key="2">
    <source>
        <dbReference type="Proteomes" id="UP000265520"/>
    </source>
</evidence>
<feature type="non-terminal residue" evidence="1">
    <location>
        <position position="1"/>
    </location>
</feature>
<proteinExistence type="predicted"/>
<reference evidence="1 2" key="1">
    <citation type="journal article" date="2018" name="Front. Plant Sci.">
        <title>Red Clover (Trifolium pratense) and Zigzag Clover (T. medium) - A Picture of Genomic Similarities and Differences.</title>
        <authorList>
            <person name="Dluhosova J."/>
            <person name="Istvanek J."/>
            <person name="Nedelnik J."/>
            <person name="Repkova J."/>
        </authorList>
    </citation>
    <scope>NUCLEOTIDE SEQUENCE [LARGE SCALE GENOMIC DNA]</scope>
    <source>
        <strain evidence="2">cv. 10/8</strain>
        <tissue evidence="1">Leaf</tissue>
    </source>
</reference>
<comment type="caution">
    <text evidence="1">The sequence shown here is derived from an EMBL/GenBank/DDBJ whole genome shotgun (WGS) entry which is preliminary data.</text>
</comment>
<evidence type="ECO:0000313" key="1">
    <source>
        <dbReference type="EMBL" id="MCI56993.1"/>
    </source>
</evidence>
<organism evidence="1 2">
    <name type="scientific">Trifolium medium</name>
    <dbReference type="NCBI Taxonomy" id="97028"/>
    <lineage>
        <taxon>Eukaryota</taxon>
        <taxon>Viridiplantae</taxon>
        <taxon>Streptophyta</taxon>
        <taxon>Embryophyta</taxon>
        <taxon>Tracheophyta</taxon>
        <taxon>Spermatophyta</taxon>
        <taxon>Magnoliopsida</taxon>
        <taxon>eudicotyledons</taxon>
        <taxon>Gunneridae</taxon>
        <taxon>Pentapetalae</taxon>
        <taxon>rosids</taxon>
        <taxon>fabids</taxon>
        <taxon>Fabales</taxon>
        <taxon>Fabaceae</taxon>
        <taxon>Papilionoideae</taxon>
        <taxon>50 kb inversion clade</taxon>
        <taxon>NPAAA clade</taxon>
        <taxon>Hologalegina</taxon>
        <taxon>IRL clade</taxon>
        <taxon>Trifolieae</taxon>
        <taxon>Trifolium</taxon>
    </lineage>
</organism>
<accession>A0A392T7B3</accession>
<name>A0A392T7B3_9FABA</name>